<organism evidence="1 2">
    <name type="scientific">Methanobrevibacter cuticularis</name>
    <dbReference type="NCBI Taxonomy" id="47311"/>
    <lineage>
        <taxon>Archaea</taxon>
        <taxon>Methanobacteriati</taxon>
        <taxon>Methanobacteriota</taxon>
        <taxon>Methanomada group</taxon>
        <taxon>Methanobacteria</taxon>
        <taxon>Methanobacteriales</taxon>
        <taxon>Methanobacteriaceae</taxon>
        <taxon>Methanobrevibacter</taxon>
    </lineage>
</organism>
<dbReference type="Proteomes" id="UP000077275">
    <property type="component" value="Unassembled WGS sequence"/>
</dbReference>
<comment type="caution">
    <text evidence="1">The sequence shown here is derived from an EMBL/GenBank/DDBJ whole genome shotgun (WGS) entry which is preliminary data.</text>
</comment>
<dbReference type="RefSeq" id="WP_067258317.1">
    <property type="nucleotide sequence ID" value="NZ_LWMW01000075.1"/>
</dbReference>
<proteinExistence type="predicted"/>
<gene>
    <name evidence="1" type="ORF">MBCUT_04210</name>
</gene>
<protein>
    <submittedName>
        <fullName evidence="1">Uncharacterized protein</fullName>
    </submittedName>
</protein>
<evidence type="ECO:0000313" key="2">
    <source>
        <dbReference type="Proteomes" id="UP000077275"/>
    </source>
</evidence>
<dbReference type="PATRIC" id="fig|47311.3.peg.484"/>
<accession>A0A166EUB4</accession>
<name>A0A166EUB4_9EURY</name>
<reference evidence="1 2" key="1">
    <citation type="submission" date="2016-04" db="EMBL/GenBank/DDBJ databases">
        <title>Genome sequence of Methanobrevibacter cuticularis DSM 11139.</title>
        <authorList>
            <person name="Poehlein A."/>
            <person name="Seedorf H."/>
            <person name="Daniel R."/>
        </authorList>
    </citation>
    <scope>NUCLEOTIDE SEQUENCE [LARGE SCALE GENOMIC DNA]</scope>
    <source>
        <strain evidence="1 2">DSM 11139</strain>
    </source>
</reference>
<evidence type="ECO:0000313" key="1">
    <source>
        <dbReference type="EMBL" id="KZX17018.1"/>
    </source>
</evidence>
<dbReference type="EMBL" id="LWMW01000075">
    <property type="protein sequence ID" value="KZX17018.1"/>
    <property type="molecule type" value="Genomic_DNA"/>
</dbReference>
<sequence length="332" mass="38966">MKDNFLEDLGFFSNNSNNNGKNKCKISYLDESPNDKNENHSKAEILNFLREINIDTRFISYTSDTLYINNLRFSKFSKKKQEIFEKYYPEIAIVRSTLFQKICTRSSKVLANELSPKNNVLLLKPQNEIDELLAIVIEPYSRKYGIKIIESDFESLDELISSLDKIAIDAVIFPLTLNEQVESILSNIFAGNGTLKDENIAKDKFINDYNINIIFPFNNVSNQWIHSFLDIQRSSYSREHKHSKKTKYNSNKKSNLNNYMLIDKKEDFDKLIDKKEDFDKLIDKKEDFDKLIDKNEDFDKIAINFMEFLDDIIPNYKENILKSVNFIEDNLD</sequence>
<keyword evidence="2" id="KW-1185">Reference proteome</keyword>
<dbReference type="AlphaFoldDB" id="A0A166EUB4"/>
<dbReference type="OrthoDB" id="33422at2157"/>